<dbReference type="GO" id="GO:0016020">
    <property type="term" value="C:membrane"/>
    <property type="evidence" value="ECO:0007669"/>
    <property type="project" value="GOC"/>
</dbReference>
<dbReference type="SUPFAM" id="SSF53756">
    <property type="entry name" value="UDP-Glycosyltransferase/glycogen phosphorylase"/>
    <property type="match status" value="1"/>
</dbReference>
<evidence type="ECO:0000313" key="2">
    <source>
        <dbReference type="Proteomes" id="UP000593564"/>
    </source>
</evidence>
<sequence length="202" mass="22498">MLSEGLDVKFTDVKLVCGNKASFKDDFSKLKEIIEKIIHNVAGNGNVPKDVLHFMSFLGKPMDSVLATPQGLSPIPVLTCRYIPRYTFSWLVKPMWWVIKFLHRAADLTLVRSAALAKELEAASNGEPERPLIVHVGRLGVEKSLDLLKRKDLEKLFSGMPAVFIGMLGGEEFSQAHASRDVFVMPSESETPGHIMSFSENR</sequence>
<evidence type="ECO:0000313" key="1">
    <source>
        <dbReference type="EMBL" id="KAF5941095.1"/>
    </source>
</evidence>
<reference evidence="2" key="1">
    <citation type="journal article" date="2020" name="Nat. Commun.">
        <title>Genome assembly of wild tea tree DASZ reveals pedigree and selection history of tea varieties.</title>
        <authorList>
            <person name="Zhang W."/>
            <person name="Zhang Y."/>
            <person name="Qiu H."/>
            <person name="Guo Y."/>
            <person name="Wan H."/>
            <person name="Zhang X."/>
            <person name="Scossa F."/>
            <person name="Alseekh S."/>
            <person name="Zhang Q."/>
            <person name="Wang P."/>
            <person name="Xu L."/>
            <person name="Schmidt M.H."/>
            <person name="Jia X."/>
            <person name="Li D."/>
            <person name="Zhu A."/>
            <person name="Guo F."/>
            <person name="Chen W."/>
            <person name="Ni D."/>
            <person name="Usadel B."/>
            <person name="Fernie A.R."/>
            <person name="Wen W."/>
        </authorList>
    </citation>
    <scope>NUCLEOTIDE SEQUENCE [LARGE SCALE GENOMIC DNA]</scope>
    <source>
        <strain evidence="2">cv. G240</strain>
    </source>
</reference>
<evidence type="ECO:0008006" key="3">
    <source>
        <dbReference type="Google" id="ProtNLM"/>
    </source>
</evidence>
<dbReference type="GO" id="GO:0046506">
    <property type="term" value="P:sulfolipid biosynthetic process"/>
    <property type="evidence" value="ECO:0007669"/>
    <property type="project" value="TreeGrafter"/>
</dbReference>
<dbReference type="EMBL" id="JACBKZ010000010">
    <property type="protein sequence ID" value="KAF5941095.1"/>
    <property type="molecule type" value="Genomic_DNA"/>
</dbReference>
<dbReference type="GO" id="GO:0009247">
    <property type="term" value="P:glycolipid biosynthetic process"/>
    <property type="evidence" value="ECO:0007669"/>
    <property type="project" value="TreeGrafter"/>
</dbReference>
<dbReference type="GO" id="GO:0009941">
    <property type="term" value="C:chloroplast envelope"/>
    <property type="evidence" value="ECO:0007669"/>
    <property type="project" value="TreeGrafter"/>
</dbReference>
<proteinExistence type="predicted"/>
<gene>
    <name evidence="1" type="ORF">HYC85_022262</name>
</gene>
<dbReference type="InterPro" id="IPR050194">
    <property type="entry name" value="Glycosyltransferase_grp1"/>
</dbReference>
<dbReference type="PANTHER" id="PTHR45947">
    <property type="entry name" value="SULFOQUINOVOSYL TRANSFERASE SQD2"/>
    <property type="match status" value="1"/>
</dbReference>
<dbReference type="Proteomes" id="UP000593564">
    <property type="component" value="Unassembled WGS sequence"/>
</dbReference>
<reference evidence="1 2" key="2">
    <citation type="submission" date="2020-07" db="EMBL/GenBank/DDBJ databases">
        <title>Genome assembly of wild tea tree DASZ reveals pedigree and selection history of tea varieties.</title>
        <authorList>
            <person name="Zhang W."/>
        </authorList>
    </citation>
    <scope>NUCLEOTIDE SEQUENCE [LARGE SCALE GENOMIC DNA]</scope>
    <source>
        <strain evidence="2">cv. G240</strain>
        <tissue evidence="1">Leaf</tissue>
    </source>
</reference>
<accession>A0A7J7GLK9</accession>
<organism evidence="1 2">
    <name type="scientific">Camellia sinensis</name>
    <name type="common">Tea plant</name>
    <name type="synonym">Thea sinensis</name>
    <dbReference type="NCBI Taxonomy" id="4442"/>
    <lineage>
        <taxon>Eukaryota</taxon>
        <taxon>Viridiplantae</taxon>
        <taxon>Streptophyta</taxon>
        <taxon>Embryophyta</taxon>
        <taxon>Tracheophyta</taxon>
        <taxon>Spermatophyta</taxon>
        <taxon>Magnoliopsida</taxon>
        <taxon>eudicotyledons</taxon>
        <taxon>Gunneridae</taxon>
        <taxon>Pentapetalae</taxon>
        <taxon>asterids</taxon>
        <taxon>Ericales</taxon>
        <taxon>Theaceae</taxon>
        <taxon>Camellia</taxon>
    </lineage>
</organism>
<keyword evidence="2" id="KW-1185">Reference proteome</keyword>
<name>A0A7J7GLK9_CAMSI</name>
<dbReference type="PANTHER" id="PTHR45947:SF3">
    <property type="entry name" value="SULFOQUINOVOSYL TRANSFERASE SQD2"/>
    <property type="match status" value="1"/>
</dbReference>
<dbReference type="GO" id="GO:0046510">
    <property type="term" value="F:UDP-sulfoquinovose:DAG sulfoquinovosyltransferase activity"/>
    <property type="evidence" value="ECO:0007669"/>
    <property type="project" value="TreeGrafter"/>
</dbReference>
<comment type="caution">
    <text evidence="1">The sequence shown here is derived from an EMBL/GenBank/DDBJ whole genome shotgun (WGS) entry which is preliminary data.</text>
</comment>
<protein>
    <recommendedName>
        <fullName evidence="3">Glycosyl transferase family 1 domain-containing protein</fullName>
    </recommendedName>
</protein>
<dbReference type="AlphaFoldDB" id="A0A7J7GLK9"/>